<sequence length="116" mass="13247">MNADMLIYLFACKSMTNVSFCRSLKVSLVQDCIILPRYNTIAIKLITDNVFQGKLSKILNYYIDSRTLFLNCLGGGLSINRMRCQMFADDIVLLAFDPLILQNMINRLDKGLVKKE</sequence>
<dbReference type="EMBL" id="ACPB03001586">
    <property type="status" value="NOT_ANNOTATED_CDS"/>
    <property type="molecule type" value="Genomic_DNA"/>
</dbReference>
<dbReference type="EMBL" id="ACPB03001587">
    <property type="status" value="NOT_ANNOTATED_CDS"/>
    <property type="molecule type" value="Genomic_DNA"/>
</dbReference>
<dbReference type="AlphaFoldDB" id="T1I5C2"/>
<dbReference type="EnsemblMetazoa" id="RPRC011491-RA">
    <property type="protein sequence ID" value="RPRC011491-PA"/>
    <property type="gene ID" value="RPRC011491"/>
</dbReference>
<organism evidence="1 2">
    <name type="scientific">Rhodnius prolixus</name>
    <name type="common">Triatomid bug</name>
    <dbReference type="NCBI Taxonomy" id="13249"/>
    <lineage>
        <taxon>Eukaryota</taxon>
        <taxon>Metazoa</taxon>
        <taxon>Ecdysozoa</taxon>
        <taxon>Arthropoda</taxon>
        <taxon>Hexapoda</taxon>
        <taxon>Insecta</taxon>
        <taxon>Pterygota</taxon>
        <taxon>Neoptera</taxon>
        <taxon>Paraneoptera</taxon>
        <taxon>Hemiptera</taxon>
        <taxon>Heteroptera</taxon>
        <taxon>Panheteroptera</taxon>
        <taxon>Cimicomorpha</taxon>
        <taxon>Reduviidae</taxon>
        <taxon>Triatominae</taxon>
        <taxon>Rhodnius</taxon>
    </lineage>
</organism>
<dbReference type="Proteomes" id="UP000015103">
    <property type="component" value="Unassembled WGS sequence"/>
</dbReference>
<name>T1I5C2_RHOPR</name>
<proteinExistence type="predicted"/>
<evidence type="ECO:0000313" key="2">
    <source>
        <dbReference type="Proteomes" id="UP000015103"/>
    </source>
</evidence>
<dbReference type="InParanoid" id="T1I5C2"/>
<evidence type="ECO:0000313" key="1">
    <source>
        <dbReference type="EnsemblMetazoa" id="RPRC011491-PA"/>
    </source>
</evidence>
<keyword evidence="2" id="KW-1185">Reference proteome</keyword>
<reference evidence="1" key="1">
    <citation type="submission" date="2015-05" db="UniProtKB">
        <authorList>
            <consortium name="EnsemblMetazoa"/>
        </authorList>
    </citation>
    <scope>IDENTIFICATION</scope>
</reference>
<dbReference type="HOGENOM" id="CLU_2099863_0_0_1"/>
<dbReference type="VEuPathDB" id="VectorBase:RPRC011491"/>
<protein>
    <submittedName>
        <fullName evidence="1">Uncharacterized protein</fullName>
    </submittedName>
</protein>
<accession>T1I5C2</accession>